<dbReference type="RefSeq" id="WP_012534561.1">
    <property type="nucleotide sequence ID" value="NC_011185.1"/>
</dbReference>
<gene>
    <name evidence="1" type="ordered locus">VFMJ11_B0080</name>
</gene>
<protein>
    <submittedName>
        <fullName evidence="1">Uncharacterized protein</fullName>
    </submittedName>
</protein>
<dbReference type="Proteomes" id="UP000001857">
    <property type="component" value="Plasmid pMJ100"/>
</dbReference>
<keyword evidence="1" id="KW-0614">Plasmid</keyword>
<dbReference type="EMBL" id="CP001134">
    <property type="protein sequence ID" value="ACH64778.1"/>
    <property type="molecule type" value="Genomic_DNA"/>
</dbReference>
<reference evidence="2" key="1">
    <citation type="submission" date="2008-08" db="EMBL/GenBank/DDBJ databases">
        <title>Complete sequence of Vibrio fischeri strain MJ11.</title>
        <authorList>
            <person name="Mandel M.J."/>
            <person name="Stabb E.V."/>
            <person name="Ruby E.G."/>
            <person name="Ferriera S."/>
            <person name="Johnson J."/>
            <person name="Kravitz S."/>
            <person name="Beeson K."/>
            <person name="Sutton G."/>
            <person name="Rogers Y.-H."/>
            <person name="Friedman R."/>
            <person name="Frazier M."/>
            <person name="Venter J.C."/>
        </authorList>
    </citation>
    <scope>NUCLEOTIDE SEQUENCE [LARGE SCALE GENOMIC DNA]</scope>
    <source>
        <strain evidence="2">MJ11</strain>
        <plasmid evidence="2">Plasmid pMJ100</plasmid>
    </source>
</reference>
<geneLocation type="plasmid" evidence="1 2">
    <name>pMJ100</name>
</geneLocation>
<evidence type="ECO:0000313" key="1">
    <source>
        <dbReference type="EMBL" id="ACH64778.1"/>
    </source>
</evidence>
<dbReference type="KEGG" id="vfm:VFMJ11_B0080"/>
<name>B5EW23_ALIFM</name>
<sequence length="126" mass="14773">MERNQDDINLIYQQTHNDYKGEESCEGKCIMYGDPERGTMYAPIKDMPEVIYQTHLARAKKAQKREARNSILKVLFKQFGIEHLYHVSQQILSSKSGVRNFITPRVKATQRIEFLHALNQSNIMWD</sequence>
<organism evidence="1 2">
    <name type="scientific">Aliivibrio fischeri (strain MJ11)</name>
    <name type="common">Vibrio fischeri</name>
    <dbReference type="NCBI Taxonomy" id="388396"/>
    <lineage>
        <taxon>Bacteria</taxon>
        <taxon>Pseudomonadati</taxon>
        <taxon>Pseudomonadota</taxon>
        <taxon>Gammaproteobacteria</taxon>
        <taxon>Vibrionales</taxon>
        <taxon>Vibrionaceae</taxon>
        <taxon>Aliivibrio</taxon>
    </lineage>
</organism>
<proteinExistence type="predicted"/>
<accession>B5EW23</accession>
<evidence type="ECO:0000313" key="2">
    <source>
        <dbReference type="Proteomes" id="UP000001857"/>
    </source>
</evidence>
<dbReference type="AlphaFoldDB" id="B5EW23"/>
<reference evidence="1 2" key="2">
    <citation type="journal article" date="2009" name="Nature">
        <title>A single regulatory gene is sufficient to alter bacterial host range.</title>
        <authorList>
            <person name="Mandel M.J."/>
            <person name="Wollenberg M.S."/>
            <person name="Stabb E.V."/>
            <person name="Visick K.L."/>
            <person name="Ruby E.G."/>
        </authorList>
    </citation>
    <scope>NUCLEOTIDE SEQUENCE [LARGE SCALE GENOMIC DNA]</scope>
    <source>
        <strain evidence="1 2">MJ11</strain>
        <plasmid evidence="2">Plasmid pMJ100</plasmid>
    </source>
</reference>
<dbReference type="HOGENOM" id="CLU_1980684_0_0_6"/>